<evidence type="ECO:0000313" key="2">
    <source>
        <dbReference type="Proteomes" id="UP001498476"/>
    </source>
</evidence>
<name>A0ABR1HVE3_9HYPO</name>
<dbReference type="EMBL" id="JAZAVJ010000001">
    <property type="protein sequence ID" value="KAK7425215.1"/>
    <property type="molecule type" value="Genomic_DNA"/>
</dbReference>
<sequence>MPPDPVPKAWATLTQAEKLAWLDTQPYPGKRAVSLGVFYRRGASIMTYFHGFYTMLQIPAKEFEAPGWCPTKKLFRRLVHAFNDGVFTLLFAVYKDCLSILVDGSVGRVPPVLDAITSGQLPGFEELLEIPATEDDASWDTTQQIVEILCDQFPNLKKCRPTPGGATYAQLLLNFIDAGTEFFTEYNRFPDVKAPPCLPL</sequence>
<organism evidence="1 2">
    <name type="scientific">Neonectria punicea</name>
    <dbReference type="NCBI Taxonomy" id="979145"/>
    <lineage>
        <taxon>Eukaryota</taxon>
        <taxon>Fungi</taxon>
        <taxon>Dikarya</taxon>
        <taxon>Ascomycota</taxon>
        <taxon>Pezizomycotina</taxon>
        <taxon>Sordariomycetes</taxon>
        <taxon>Hypocreomycetidae</taxon>
        <taxon>Hypocreales</taxon>
        <taxon>Nectriaceae</taxon>
        <taxon>Neonectria</taxon>
    </lineage>
</organism>
<accession>A0ABR1HVE3</accession>
<proteinExistence type="predicted"/>
<keyword evidence="2" id="KW-1185">Reference proteome</keyword>
<evidence type="ECO:0000313" key="1">
    <source>
        <dbReference type="EMBL" id="KAK7425215.1"/>
    </source>
</evidence>
<protein>
    <submittedName>
        <fullName evidence="1">Uncharacterized protein</fullName>
    </submittedName>
</protein>
<comment type="caution">
    <text evidence="1">The sequence shown here is derived from an EMBL/GenBank/DDBJ whole genome shotgun (WGS) entry which is preliminary data.</text>
</comment>
<dbReference type="Proteomes" id="UP001498476">
    <property type="component" value="Unassembled WGS sequence"/>
</dbReference>
<reference evidence="1 2" key="1">
    <citation type="journal article" date="2025" name="Microbiol. Resour. Announc.">
        <title>Draft genome sequences for Neonectria magnoliae and Neonectria punicea, canker pathogens of Liriodendron tulipifera and Acer saccharum in West Virginia.</title>
        <authorList>
            <person name="Petronek H.M."/>
            <person name="Kasson M.T."/>
            <person name="Metheny A.M."/>
            <person name="Stauder C.M."/>
            <person name="Lovett B."/>
            <person name="Lynch S.C."/>
            <person name="Garnas J.R."/>
            <person name="Kasson L.R."/>
            <person name="Stajich J.E."/>
        </authorList>
    </citation>
    <scope>NUCLEOTIDE SEQUENCE [LARGE SCALE GENOMIC DNA]</scope>
    <source>
        <strain evidence="1 2">NRRL 64653</strain>
    </source>
</reference>
<gene>
    <name evidence="1" type="ORF">QQX98_000130</name>
</gene>